<feature type="transmembrane region" description="Helical" evidence="5">
    <location>
        <begin position="179"/>
        <end position="206"/>
    </location>
</feature>
<gene>
    <name evidence="7" type="ORF">DDZ16_17420</name>
</gene>
<dbReference type="Proteomes" id="UP000244956">
    <property type="component" value="Unassembled WGS sequence"/>
</dbReference>
<comment type="subcellular location">
    <subcellularLocation>
        <location evidence="1">Membrane</location>
    </subcellularLocation>
</comment>
<dbReference type="InterPro" id="IPR010920">
    <property type="entry name" value="LSM_dom_sf"/>
</dbReference>
<dbReference type="GO" id="GO:0005886">
    <property type="term" value="C:plasma membrane"/>
    <property type="evidence" value="ECO:0007669"/>
    <property type="project" value="TreeGrafter"/>
</dbReference>
<keyword evidence="8" id="KW-1185">Reference proteome</keyword>
<dbReference type="EMBL" id="QEWP01000019">
    <property type="protein sequence ID" value="PWD98121.1"/>
    <property type="molecule type" value="Genomic_DNA"/>
</dbReference>
<accession>A0A2U2B4W8</accession>
<sequence>MDEISSKSDWFSEQLTKYLEVLHVPGAWGSVIEFLLSVFIIFFLSYLVFLLARRIFLFATVKMVRKTKSKFDDFLVRRRVFRKLAYLAPIAVVFALSKFFWGNYPDELAIFHDIVALVLIVVILTIFKALLGAIEDIYNTFPFAYDRPIKGYLQVIHLLAIIVGILISISIIFNVKVTSIIAGMGALAAVLMLVFRDSILGLVAGVQLSANRMVRVGDWISMPGHNADGTVLEITLNTVKVRNWDKTISTIPTYAMVSSSFVNWRGMEESGGRRIARAVFIDTHSVKFCTPEMLERFKKIHHLKEFIEERQAEIEEYNRSHNIDESLPVNGRRMTNLGVFRKYLENYLIRHPKINEKMTLIVRHLDPTEKGIPVQVYAFSREQEWAKYEGVQADIFDHILSIVPLFELQIFQSPSGEDLKQLVRRFSD</sequence>
<protein>
    <submittedName>
        <fullName evidence="7">Mechanosensitive ion channel protein MscS</fullName>
    </submittedName>
</protein>
<feature type="transmembrane region" description="Helical" evidence="5">
    <location>
        <begin position="34"/>
        <end position="56"/>
    </location>
</feature>
<name>A0A2U2B4W8_9BACT</name>
<dbReference type="InterPro" id="IPR030192">
    <property type="entry name" value="YbdG"/>
</dbReference>
<dbReference type="GO" id="GO:0008381">
    <property type="term" value="F:mechanosensitive monoatomic ion channel activity"/>
    <property type="evidence" value="ECO:0007669"/>
    <property type="project" value="InterPro"/>
</dbReference>
<evidence type="ECO:0000256" key="4">
    <source>
        <dbReference type="ARBA" id="ARBA00023136"/>
    </source>
</evidence>
<dbReference type="InterPro" id="IPR006685">
    <property type="entry name" value="MscS_channel_2nd"/>
</dbReference>
<evidence type="ECO:0000313" key="7">
    <source>
        <dbReference type="EMBL" id="PWD98121.1"/>
    </source>
</evidence>
<evidence type="ECO:0000313" key="8">
    <source>
        <dbReference type="Proteomes" id="UP000244956"/>
    </source>
</evidence>
<dbReference type="GO" id="GO:0071470">
    <property type="term" value="P:cellular response to osmotic stress"/>
    <property type="evidence" value="ECO:0007669"/>
    <property type="project" value="InterPro"/>
</dbReference>
<evidence type="ECO:0000259" key="6">
    <source>
        <dbReference type="Pfam" id="PF00924"/>
    </source>
</evidence>
<dbReference type="OrthoDB" id="9775207at2"/>
<proteinExistence type="predicted"/>
<keyword evidence="2 5" id="KW-0812">Transmembrane</keyword>
<dbReference type="PANTHER" id="PTHR30414">
    <property type="entry name" value="MINICONDUCTANCE MECHANOSENSITIVE CHANNEL YBDG"/>
    <property type="match status" value="1"/>
</dbReference>
<evidence type="ECO:0000256" key="3">
    <source>
        <dbReference type="ARBA" id="ARBA00022989"/>
    </source>
</evidence>
<dbReference type="Pfam" id="PF00924">
    <property type="entry name" value="MS_channel_2nd"/>
    <property type="match status" value="1"/>
</dbReference>
<feature type="domain" description="Mechanosensitive ion channel MscS" evidence="6">
    <location>
        <begin position="197"/>
        <end position="265"/>
    </location>
</feature>
<dbReference type="SUPFAM" id="SSF50182">
    <property type="entry name" value="Sm-like ribonucleoproteins"/>
    <property type="match status" value="1"/>
</dbReference>
<comment type="caution">
    <text evidence="7">The sequence shown here is derived from an EMBL/GenBank/DDBJ whole genome shotgun (WGS) entry which is preliminary data.</text>
</comment>
<feature type="transmembrane region" description="Helical" evidence="5">
    <location>
        <begin position="84"/>
        <end position="104"/>
    </location>
</feature>
<reference evidence="7 8" key="1">
    <citation type="submission" date="2018-05" db="EMBL/GenBank/DDBJ databases">
        <title>Marinilabilia rubrum sp. nov., isolated from saltern sediment.</title>
        <authorList>
            <person name="Zhang R."/>
        </authorList>
    </citation>
    <scope>NUCLEOTIDE SEQUENCE [LARGE SCALE GENOMIC DNA]</scope>
    <source>
        <strain evidence="7 8">WTE16</strain>
    </source>
</reference>
<evidence type="ECO:0000256" key="1">
    <source>
        <dbReference type="ARBA" id="ARBA00004370"/>
    </source>
</evidence>
<dbReference type="InterPro" id="IPR023408">
    <property type="entry name" value="MscS_beta-dom_sf"/>
</dbReference>
<feature type="transmembrane region" description="Helical" evidence="5">
    <location>
        <begin position="152"/>
        <end position="173"/>
    </location>
</feature>
<dbReference type="AlphaFoldDB" id="A0A2U2B4W8"/>
<keyword evidence="4 5" id="KW-0472">Membrane</keyword>
<dbReference type="PANTHER" id="PTHR30414:SF0">
    <property type="entry name" value="MINICONDUCTANCE MECHANOSENSITIVE CHANNEL YBDG"/>
    <property type="match status" value="1"/>
</dbReference>
<dbReference type="RefSeq" id="WP_109265764.1">
    <property type="nucleotide sequence ID" value="NZ_QEWP01000019.1"/>
</dbReference>
<evidence type="ECO:0000256" key="2">
    <source>
        <dbReference type="ARBA" id="ARBA00022692"/>
    </source>
</evidence>
<feature type="transmembrane region" description="Helical" evidence="5">
    <location>
        <begin position="110"/>
        <end position="131"/>
    </location>
</feature>
<organism evidence="7 8">
    <name type="scientific">Marinilabilia rubra</name>
    <dbReference type="NCBI Taxonomy" id="2162893"/>
    <lineage>
        <taxon>Bacteria</taxon>
        <taxon>Pseudomonadati</taxon>
        <taxon>Bacteroidota</taxon>
        <taxon>Bacteroidia</taxon>
        <taxon>Marinilabiliales</taxon>
        <taxon>Marinilabiliaceae</taxon>
        <taxon>Marinilabilia</taxon>
    </lineage>
</organism>
<evidence type="ECO:0000256" key="5">
    <source>
        <dbReference type="SAM" id="Phobius"/>
    </source>
</evidence>
<dbReference type="Gene3D" id="2.30.30.60">
    <property type="match status" value="1"/>
</dbReference>
<keyword evidence="3 5" id="KW-1133">Transmembrane helix</keyword>